<reference evidence="2 3" key="1">
    <citation type="journal article" date="2015" name="Genome Announc.">
        <title>Complete Genome Sequence of Spiroplasma kunkelii Strain CR2-3x, Causal Agent of Corn Stunt Disease in Zea mays L.</title>
        <authorList>
            <person name="Davis R.E."/>
            <person name="Shao J."/>
            <person name="Dally E.L."/>
            <person name="Zhao Y."/>
            <person name="Gasparich G.E."/>
            <person name="Gaynor B.J."/>
            <person name="Athey J.C."/>
            <person name="Harrison N.A."/>
            <person name="Donofrio N."/>
        </authorList>
    </citation>
    <scope>NUCLEOTIDE SEQUENCE [LARGE SCALE GENOMIC DNA]</scope>
    <source>
        <strain evidence="2 3">CR2-3x</strain>
    </source>
</reference>
<dbReference type="OrthoDB" id="1045432at2"/>
<organism evidence="2 3">
    <name type="scientific">Spiroplasma kunkelii CR2-3x</name>
    <dbReference type="NCBI Taxonomy" id="273035"/>
    <lineage>
        <taxon>Bacteria</taxon>
        <taxon>Bacillati</taxon>
        <taxon>Mycoplasmatota</taxon>
        <taxon>Mollicutes</taxon>
        <taxon>Entomoplasmatales</taxon>
        <taxon>Spiroplasmataceae</taxon>
        <taxon>Spiroplasma</taxon>
    </lineage>
</organism>
<keyword evidence="1" id="KW-1133">Transmembrane helix</keyword>
<evidence type="ECO:0000313" key="3">
    <source>
        <dbReference type="Proteomes" id="UP000062963"/>
    </source>
</evidence>
<gene>
    <name evidence="2" type="ORF">SKUN_00606</name>
</gene>
<feature type="transmembrane region" description="Helical" evidence="1">
    <location>
        <begin position="278"/>
        <end position="294"/>
    </location>
</feature>
<evidence type="ECO:0000313" key="2">
    <source>
        <dbReference type="EMBL" id="ALA97499.1"/>
    </source>
</evidence>
<name>A0A0K2JFY0_SPIKU</name>
<dbReference type="PATRIC" id="fig|273035.7.peg.726"/>
<dbReference type="AlphaFoldDB" id="A0A0K2JFY0"/>
<evidence type="ECO:0000256" key="1">
    <source>
        <dbReference type="SAM" id="Phobius"/>
    </source>
</evidence>
<dbReference type="Proteomes" id="UP000062963">
    <property type="component" value="Chromosome"/>
</dbReference>
<sequence length="302" mass="34628">MITELQQYIKGAIIKYELKVNDKYLKENILALEELKMKNGQSYMQLVNTADNTKITALGIIKLSNKGLIFGKDFNIIPFKNKLTTVIDSKVYCKRIEESGYSPRKAIIFKGEKFEWDSLNSCPKIHEINFNANTSDYNEIIGAYAFAKDKNGNYQGILLRKADIERLKNSSPSGNSEYSPWNKWPKEMVEAKLYRKLALEMGIDISDIDLDEKEIKEDGNFEYISFKDINVAKNKGQISDEPLSSAFLIKILDIVFSLILAFSIVCKISLYLFPSPKNEVILFIKFCSFLWYFFKPNSSSKG</sequence>
<accession>A0A0K2JFY0</accession>
<keyword evidence="1" id="KW-0812">Transmembrane</keyword>
<dbReference type="KEGG" id="skn:SKUN_00606"/>
<dbReference type="GO" id="GO:0003677">
    <property type="term" value="F:DNA binding"/>
    <property type="evidence" value="ECO:0007669"/>
    <property type="project" value="InterPro"/>
</dbReference>
<dbReference type="Pfam" id="PF03837">
    <property type="entry name" value="RecT"/>
    <property type="match status" value="1"/>
</dbReference>
<dbReference type="RefSeq" id="WP_053390758.1">
    <property type="nucleotide sequence ID" value="NZ_CP010899.1"/>
</dbReference>
<keyword evidence="3" id="KW-1185">Reference proteome</keyword>
<protein>
    <recommendedName>
        <fullName evidence="4">Transmembrane protein</fullName>
    </recommendedName>
</protein>
<feature type="transmembrane region" description="Helical" evidence="1">
    <location>
        <begin position="247"/>
        <end position="266"/>
    </location>
</feature>
<dbReference type="EMBL" id="CP010899">
    <property type="protein sequence ID" value="ALA97499.1"/>
    <property type="molecule type" value="Genomic_DNA"/>
</dbReference>
<dbReference type="STRING" id="273035.SKUN_00606"/>
<proteinExistence type="predicted"/>
<dbReference type="InterPro" id="IPR018330">
    <property type="entry name" value="RecT_fam"/>
</dbReference>
<keyword evidence="1" id="KW-0472">Membrane</keyword>
<evidence type="ECO:0008006" key="4">
    <source>
        <dbReference type="Google" id="ProtNLM"/>
    </source>
</evidence>
<dbReference type="GO" id="GO:0006259">
    <property type="term" value="P:DNA metabolic process"/>
    <property type="evidence" value="ECO:0007669"/>
    <property type="project" value="InterPro"/>
</dbReference>